<dbReference type="PANTHER" id="PTHR35107">
    <property type="entry name" value="EXPRESSED PROTEIN"/>
    <property type="match status" value="1"/>
</dbReference>
<feature type="transmembrane region" description="Helical" evidence="2">
    <location>
        <begin position="125"/>
        <end position="153"/>
    </location>
</feature>
<accession>A0A843V7Z5</accession>
<evidence type="ECO:0000313" key="5">
    <source>
        <dbReference type="Proteomes" id="UP000652761"/>
    </source>
</evidence>
<proteinExistence type="predicted"/>
<feature type="chain" id="PRO_5032478039" evidence="3">
    <location>
        <begin position="25"/>
        <end position="293"/>
    </location>
</feature>
<keyword evidence="2" id="KW-0812">Transmembrane</keyword>
<evidence type="ECO:0000256" key="3">
    <source>
        <dbReference type="SAM" id="SignalP"/>
    </source>
</evidence>
<dbReference type="Proteomes" id="UP000652761">
    <property type="component" value="Unassembled WGS sequence"/>
</dbReference>
<dbReference type="EMBL" id="NMUH01001267">
    <property type="protein sequence ID" value="MQL90717.1"/>
    <property type="molecule type" value="Genomic_DNA"/>
</dbReference>
<evidence type="ECO:0000313" key="4">
    <source>
        <dbReference type="EMBL" id="MQL90717.1"/>
    </source>
</evidence>
<comment type="caution">
    <text evidence="4">The sequence shown here is derived from an EMBL/GenBank/DDBJ whole genome shotgun (WGS) entry which is preliminary data.</text>
</comment>
<dbReference type="AlphaFoldDB" id="A0A843V7Z5"/>
<feature type="signal peptide" evidence="3">
    <location>
        <begin position="1"/>
        <end position="24"/>
    </location>
</feature>
<keyword evidence="2" id="KW-0472">Membrane</keyword>
<evidence type="ECO:0000256" key="2">
    <source>
        <dbReference type="SAM" id="Phobius"/>
    </source>
</evidence>
<keyword evidence="2" id="KW-1133">Transmembrane helix</keyword>
<protein>
    <submittedName>
        <fullName evidence="4">Uncharacterized protein</fullName>
    </submittedName>
</protein>
<keyword evidence="5" id="KW-1185">Reference proteome</keyword>
<reference evidence="4" key="1">
    <citation type="submission" date="2017-07" db="EMBL/GenBank/DDBJ databases">
        <title>Taro Niue Genome Assembly and Annotation.</title>
        <authorList>
            <person name="Atibalentja N."/>
            <person name="Keating K."/>
            <person name="Fields C.J."/>
        </authorList>
    </citation>
    <scope>NUCLEOTIDE SEQUENCE</scope>
    <source>
        <strain evidence="4">Niue_2</strain>
        <tissue evidence="4">Leaf</tissue>
    </source>
</reference>
<keyword evidence="3" id="KW-0732">Signal</keyword>
<organism evidence="4 5">
    <name type="scientific">Colocasia esculenta</name>
    <name type="common">Wild taro</name>
    <name type="synonym">Arum esculentum</name>
    <dbReference type="NCBI Taxonomy" id="4460"/>
    <lineage>
        <taxon>Eukaryota</taxon>
        <taxon>Viridiplantae</taxon>
        <taxon>Streptophyta</taxon>
        <taxon>Embryophyta</taxon>
        <taxon>Tracheophyta</taxon>
        <taxon>Spermatophyta</taxon>
        <taxon>Magnoliopsida</taxon>
        <taxon>Liliopsida</taxon>
        <taxon>Araceae</taxon>
        <taxon>Aroideae</taxon>
        <taxon>Colocasieae</taxon>
        <taxon>Colocasia</taxon>
    </lineage>
</organism>
<sequence>MASPSLPAALLLLSFSLFATGAVGRPCKTFLISYTVSSASFSGSTLEISTAGDQVPPRFFAFYRVIPLRYYPDLPYSSSSAGATEPLATTLRLPAEIQRPALPRPEGHSERALGVNSVRERARDVLVVVAGLLFGVGCGALTSATMYLACYLFSNRGEVCRSRGYDYLDDEDVEDDVESPKKRGNTDIPAAPATPVSPLKEGERCSGDMLGRLGRTASPWGVVVGCPSEVDGPLGILRWALCLRRLLGAVMGQSHPSSEHVLGVGEEVIFGVGVCSCAGEPRQREMRRGRDVG</sequence>
<name>A0A843V7Z5_COLES</name>
<evidence type="ECO:0000256" key="1">
    <source>
        <dbReference type="SAM" id="MobiDB-lite"/>
    </source>
</evidence>
<dbReference type="OrthoDB" id="769005at2759"/>
<dbReference type="PANTHER" id="PTHR35107:SF2">
    <property type="entry name" value="EXPRESSED PROTEIN"/>
    <property type="match status" value="1"/>
</dbReference>
<feature type="region of interest" description="Disordered" evidence="1">
    <location>
        <begin position="171"/>
        <end position="201"/>
    </location>
</feature>
<gene>
    <name evidence="4" type="ORF">Taro_023318</name>
</gene>